<dbReference type="EMBL" id="CP003017">
    <property type="protein sequence ID" value="AEN89357.1"/>
    <property type="molecule type" value="Genomic_DNA"/>
</dbReference>
<feature type="transmembrane region" description="Helical" evidence="1">
    <location>
        <begin position="12"/>
        <end position="32"/>
    </location>
</feature>
<keyword evidence="1" id="KW-0812">Transmembrane</keyword>
<keyword evidence="1" id="KW-1133">Transmembrane helix</keyword>
<evidence type="ECO:0000313" key="3">
    <source>
        <dbReference type="Proteomes" id="UP000001283"/>
    </source>
</evidence>
<evidence type="ECO:0000256" key="1">
    <source>
        <dbReference type="SAM" id="Phobius"/>
    </source>
</evidence>
<dbReference type="AlphaFoldDB" id="A0A8D3X1I3"/>
<name>A0A8D3X1I3_PRIMW</name>
<gene>
    <name evidence="2" type="ORF">BMWSH_2475</name>
</gene>
<dbReference type="Proteomes" id="UP000001283">
    <property type="component" value="Chromosome"/>
</dbReference>
<reference evidence="2 3" key="1">
    <citation type="journal article" date="2011" name="J. Bacteriol.">
        <title>Complete genome sequence of the industrial strain Bacillus megaterium WSH-002.</title>
        <authorList>
            <person name="Liu L."/>
            <person name="Li Y."/>
            <person name="Zhang J."/>
            <person name="Zou W."/>
            <person name="Zhou Z."/>
            <person name="Liu J."/>
            <person name="Li X."/>
            <person name="Wang L."/>
            <person name="Chen J."/>
        </authorList>
    </citation>
    <scope>NUCLEOTIDE SEQUENCE [LARGE SCALE GENOMIC DNA]</scope>
    <source>
        <strain evidence="2 3">WSH-002</strain>
    </source>
</reference>
<keyword evidence="1" id="KW-0472">Membrane</keyword>
<dbReference type="KEGG" id="bmh:BMWSH_2475"/>
<evidence type="ECO:0000313" key="2">
    <source>
        <dbReference type="EMBL" id="AEN89357.1"/>
    </source>
</evidence>
<organism evidence="2 3">
    <name type="scientific">Priestia megaterium (strain WSH-002)</name>
    <name type="common">Bacillus megaterium</name>
    <dbReference type="NCBI Taxonomy" id="1006007"/>
    <lineage>
        <taxon>Bacteria</taxon>
        <taxon>Bacillati</taxon>
        <taxon>Bacillota</taxon>
        <taxon>Bacilli</taxon>
        <taxon>Bacillales</taxon>
        <taxon>Bacillaceae</taxon>
        <taxon>Priestia</taxon>
    </lineage>
</organism>
<accession>A0A8D3X1I3</accession>
<sequence>MKRLKEGTKCYEYNIFSFISIFILFLVLIFVIKQGNVPY</sequence>
<proteinExistence type="predicted"/>
<protein>
    <submittedName>
        <fullName evidence="2">Uncharacterized protein</fullName>
    </submittedName>
</protein>